<dbReference type="PANTHER" id="PTHR35811">
    <property type="entry name" value="SLR1870 PROTEIN"/>
    <property type="match status" value="1"/>
</dbReference>
<dbReference type="GO" id="GO:0004540">
    <property type="term" value="F:RNA nuclease activity"/>
    <property type="evidence" value="ECO:0007669"/>
    <property type="project" value="InterPro"/>
</dbReference>
<feature type="region of interest" description="Disordered" evidence="1">
    <location>
        <begin position="155"/>
        <end position="179"/>
    </location>
</feature>
<gene>
    <name evidence="3" type="ordered locus">MK0763</name>
</gene>
<dbReference type="Pfam" id="PF01936">
    <property type="entry name" value="NYN"/>
    <property type="match status" value="1"/>
</dbReference>
<dbReference type="NCBIfam" id="TIGR00288">
    <property type="entry name" value="TIGR00288 family NYN domain-containing protein"/>
    <property type="match status" value="1"/>
</dbReference>
<organism evidence="3 4">
    <name type="scientific">Methanopyrus kandleri (strain AV19 / DSM 6324 / JCM 9639 / NBRC 100938)</name>
    <dbReference type="NCBI Taxonomy" id="190192"/>
    <lineage>
        <taxon>Archaea</taxon>
        <taxon>Methanobacteriati</taxon>
        <taxon>Methanobacteriota</taxon>
        <taxon>Methanomada group</taxon>
        <taxon>Methanopyri</taxon>
        <taxon>Methanopyrales</taxon>
        <taxon>Methanopyraceae</taxon>
        <taxon>Methanopyrus</taxon>
    </lineage>
</organism>
<dbReference type="Gene3D" id="3.40.50.1010">
    <property type="entry name" value="5'-nuclease"/>
    <property type="match status" value="1"/>
</dbReference>
<protein>
    <submittedName>
        <fullName evidence="3">Uncharacterized conserved protein</fullName>
    </submittedName>
</protein>
<evidence type="ECO:0000259" key="2">
    <source>
        <dbReference type="Pfam" id="PF01936"/>
    </source>
</evidence>
<name>Q8TXB1_METKA</name>
<dbReference type="PATRIC" id="fig|190192.8.peg.803"/>
<sequence length="179" mass="19858">MLDTVKDYMSGVIKRKAKRGNLDIAMLIDGPNMLRKEFDVSLKEVRELVEELGNIRVGLAFLNQYASDKLIEAVANQGFVPRVIPGDVDVYLAVEAMELIYSDNVDAIALMTRDTDFLPIIAKAKEQGKVTIVIGADPGFSTALQNAADYVIKLKPRKERESEGKEEKPEEAKDVVSDE</sequence>
<reference evidence="3 4" key="1">
    <citation type="journal article" date="2002" name="Proc. Natl. Acad. Sci. U.S.A.">
        <title>The complete genome of hyperthermophile Methanopyrus kandleri AV19 and monophyly of archaeal methanogens.</title>
        <authorList>
            <person name="Slesarev A.I."/>
            <person name="Mezhevaya K.V."/>
            <person name="Makarova K.S."/>
            <person name="Polushin N.N."/>
            <person name="Shcherbinina O.V."/>
            <person name="Shakhova V.V."/>
            <person name="Belova G.I."/>
            <person name="Aravind L."/>
            <person name="Natale D.A."/>
            <person name="Rogozin I.B."/>
            <person name="Tatusov R.L."/>
            <person name="Wolf Y.I."/>
            <person name="Stetter K.O."/>
            <person name="Malykh A.G."/>
            <person name="Koonin E.V."/>
            <person name="Kozyavkin S.A."/>
        </authorList>
    </citation>
    <scope>NUCLEOTIDE SEQUENCE [LARGE SCALE GENOMIC DNA]</scope>
    <source>
        <strain evidence="4">AV19 / DSM 6324 / JCM 9639 / NBRC 100938</strain>
    </source>
</reference>
<dbReference type="Proteomes" id="UP000001826">
    <property type="component" value="Chromosome"/>
</dbReference>
<dbReference type="PaxDb" id="190192-MK0763"/>
<proteinExistence type="predicted"/>
<dbReference type="GeneID" id="1476864"/>
<evidence type="ECO:0000313" key="3">
    <source>
        <dbReference type="EMBL" id="AAM01977.1"/>
    </source>
</evidence>
<evidence type="ECO:0000313" key="4">
    <source>
        <dbReference type="Proteomes" id="UP000001826"/>
    </source>
</evidence>
<dbReference type="InterPro" id="IPR002790">
    <property type="entry name" value="CHP00288"/>
</dbReference>
<feature type="compositionally biased region" description="Basic and acidic residues" evidence="1">
    <location>
        <begin position="158"/>
        <end position="179"/>
    </location>
</feature>
<dbReference type="HOGENOM" id="CLU_100862_1_1_2"/>
<dbReference type="InterPro" id="IPR028082">
    <property type="entry name" value="Peripla_BP_I"/>
</dbReference>
<accession>Q8TXB1</accession>
<dbReference type="EnsemblBacteria" id="AAM01977">
    <property type="protein sequence ID" value="AAM01977"/>
    <property type="gene ID" value="MK0763"/>
</dbReference>
<dbReference type="AlphaFoldDB" id="Q8TXB1"/>
<keyword evidence="4" id="KW-1185">Reference proteome</keyword>
<dbReference type="InterPro" id="IPR021139">
    <property type="entry name" value="NYN"/>
</dbReference>
<evidence type="ECO:0000256" key="1">
    <source>
        <dbReference type="SAM" id="MobiDB-lite"/>
    </source>
</evidence>
<dbReference type="CDD" id="cd18726">
    <property type="entry name" value="PIN_LabA-like"/>
    <property type="match status" value="1"/>
</dbReference>
<dbReference type="SUPFAM" id="SSF53822">
    <property type="entry name" value="Periplasmic binding protein-like I"/>
    <property type="match status" value="1"/>
</dbReference>
<dbReference type="PANTHER" id="PTHR35811:SF1">
    <property type="entry name" value="HTH OST-TYPE DOMAIN-CONTAINING PROTEIN"/>
    <property type="match status" value="1"/>
</dbReference>
<dbReference type="STRING" id="190192.MK0763"/>
<dbReference type="RefSeq" id="WP_011019132.1">
    <property type="nucleotide sequence ID" value="NC_003551.1"/>
</dbReference>
<dbReference type="EMBL" id="AE009439">
    <property type="protein sequence ID" value="AAM01977.1"/>
    <property type="molecule type" value="Genomic_DNA"/>
</dbReference>
<dbReference type="KEGG" id="mka:MK0763"/>
<feature type="domain" description="NYN" evidence="2">
    <location>
        <begin position="24"/>
        <end position="154"/>
    </location>
</feature>
<dbReference type="InParanoid" id="Q8TXB1"/>